<dbReference type="AlphaFoldDB" id="A0A3M6RSE3"/>
<sequence length="81" mass="8856">MADPSAGKARHCGVLRIRAVSLAVTVSRGRHGWGSPRKTFSIGMGCKVCERPHCPQRAFPYVGEALRIDENQSRFSPYAVA</sequence>
<organism evidence="2 3">
    <name type="scientific">Vandammella animalimorsus</name>
    <dbReference type="NCBI Taxonomy" id="2029117"/>
    <lineage>
        <taxon>Bacteria</taxon>
        <taxon>Pseudomonadati</taxon>
        <taxon>Pseudomonadota</taxon>
        <taxon>Betaproteobacteria</taxon>
        <taxon>Burkholderiales</taxon>
        <taxon>Comamonadaceae</taxon>
        <taxon>Vandammella</taxon>
    </lineage>
</organism>
<feature type="domain" description="Short-chain fatty acyl coenzyme A regulators C-terminal" evidence="1">
    <location>
        <begin position="35"/>
        <end position="78"/>
    </location>
</feature>
<dbReference type="EMBL" id="RDQJ01000002">
    <property type="protein sequence ID" value="RMX18443.1"/>
    <property type="molecule type" value="Genomic_DNA"/>
</dbReference>
<name>A0A3M6RSE3_9BURK</name>
<dbReference type="OrthoDB" id="1123084at2"/>
<dbReference type="InterPro" id="IPR018653">
    <property type="entry name" value="ScfR_C"/>
</dbReference>
<evidence type="ECO:0000259" key="1">
    <source>
        <dbReference type="Pfam" id="PF09856"/>
    </source>
</evidence>
<dbReference type="Pfam" id="PF09856">
    <property type="entry name" value="ScfRs"/>
    <property type="match status" value="1"/>
</dbReference>
<reference evidence="2 3" key="1">
    <citation type="submission" date="2018-10" db="EMBL/GenBank/DDBJ databases">
        <title>Comamonadaceae CDC group NO-1 genome sequencing and assembly.</title>
        <authorList>
            <person name="Bernier A.-M."/>
            <person name="Bernard K."/>
        </authorList>
    </citation>
    <scope>NUCLEOTIDE SEQUENCE [LARGE SCALE GENOMIC DNA]</scope>
    <source>
        <strain evidence="2 3">NML180582</strain>
    </source>
</reference>
<evidence type="ECO:0000313" key="3">
    <source>
        <dbReference type="Proteomes" id="UP000275180"/>
    </source>
</evidence>
<comment type="caution">
    <text evidence="2">The sequence shown here is derived from an EMBL/GenBank/DDBJ whole genome shotgun (WGS) entry which is preliminary data.</text>
</comment>
<evidence type="ECO:0000313" key="2">
    <source>
        <dbReference type="EMBL" id="RMX18443.1"/>
    </source>
</evidence>
<proteinExistence type="predicted"/>
<gene>
    <name evidence="2" type="ORF">EBQ34_01535</name>
</gene>
<protein>
    <recommendedName>
        <fullName evidence="1">Short-chain fatty acyl coenzyme A regulators C-terminal domain-containing protein</fullName>
    </recommendedName>
</protein>
<dbReference type="Proteomes" id="UP000275180">
    <property type="component" value="Unassembled WGS sequence"/>
</dbReference>
<accession>A0A3M6RSE3</accession>